<comment type="similarity">
    <text evidence="9">Belongs to the binding-protein-dependent transport system permease family. LivHM subfamily.</text>
</comment>
<dbReference type="Pfam" id="PF02653">
    <property type="entry name" value="BPD_transp_2"/>
    <property type="match status" value="1"/>
</dbReference>
<dbReference type="CDD" id="cd06582">
    <property type="entry name" value="TM_PBP1_LivH_like"/>
    <property type="match status" value="1"/>
</dbReference>
<protein>
    <submittedName>
        <fullName evidence="11">Branched-chain amino acid ABC transporter permease</fullName>
    </submittedName>
</protein>
<dbReference type="PANTHER" id="PTHR11795:SF371">
    <property type="entry name" value="HIGH-AFFINITY BRANCHED-CHAIN AMINO ACID TRANSPORT SYSTEM PERMEASE PROTEIN LIVH"/>
    <property type="match status" value="1"/>
</dbReference>
<keyword evidence="12" id="KW-1185">Reference proteome</keyword>
<evidence type="ECO:0000256" key="2">
    <source>
        <dbReference type="ARBA" id="ARBA00022448"/>
    </source>
</evidence>
<evidence type="ECO:0000256" key="8">
    <source>
        <dbReference type="ARBA" id="ARBA00023136"/>
    </source>
</evidence>
<feature type="transmembrane region" description="Helical" evidence="10">
    <location>
        <begin position="226"/>
        <end position="250"/>
    </location>
</feature>
<dbReference type="PANTHER" id="PTHR11795">
    <property type="entry name" value="BRANCHED-CHAIN AMINO ACID TRANSPORT SYSTEM PERMEASE PROTEIN LIVH"/>
    <property type="match status" value="1"/>
</dbReference>
<evidence type="ECO:0000256" key="6">
    <source>
        <dbReference type="ARBA" id="ARBA00022970"/>
    </source>
</evidence>
<name>A0ABS2GNK8_9FIRM</name>
<comment type="caution">
    <text evidence="11">The sequence shown here is derived from an EMBL/GenBank/DDBJ whole genome shotgun (WGS) entry which is preliminary data.</text>
</comment>
<keyword evidence="6" id="KW-0029">Amino-acid transport</keyword>
<keyword evidence="7 10" id="KW-1133">Transmembrane helix</keyword>
<gene>
    <name evidence="11" type="ORF">H9X81_08410</name>
</gene>
<keyword evidence="3" id="KW-1003">Cell membrane</keyword>
<feature type="transmembrane region" description="Helical" evidence="10">
    <location>
        <begin position="188"/>
        <end position="206"/>
    </location>
</feature>
<feature type="transmembrane region" description="Helical" evidence="10">
    <location>
        <begin position="94"/>
        <end position="116"/>
    </location>
</feature>
<evidence type="ECO:0000256" key="10">
    <source>
        <dbReference type="SAM" id="Phobius"/>
    </source>
</evidence>
<dbReference type="Proteomes" id="UP000724149">
    <property type="component" value="Unassembled WGS sequence"/>
</dbReference>
<sequence length="291" mass="30453">MDFAQQLVNGVQIGSVYALVAIGYTMVYGIAKMINFAHGDIIMVGSYVALLFFQSSGLPVWGVIAATATVSAVLGVTIERLAYKPLRGGSRMSALITTIGVSLMLQNGFLLIFGSSPKPFPNHFTGEGFTLGGVTVSRLTAITLVVTVVLMVLLTLFVNRTRVGKAMRAVSEDQGAAQLMGINIDTSISITFAIGSALAAVAAVLYSSTYPLINPYMGSMLGLRAFIAAVIGGIGVIPGAMIGGFIIGIAEALIKRYISSAMADAIVFALLIIVLLVKPSGLLGRNEREKV</sequence>
<dbReference type="InterPro" id="IPR052157">
    <property type="entry name" value="BCAA_transport_permease"/>
</dbReference>
<evidence type="ECO:0000256" key="4">
    <source>
        <dbReference type="ARBA" id="ARBA00022519"/>
    </source>
</evidence>
<evidence type="ECO:0000256" key="9">
    <source>
        <dbReference type="ARBA" id="ARBA00037998"/>
    </source>
</evidence>
<evidence type="ECO:0000256" key="5">
    <source>
        <dbReference type="ARBA" id="ARBA00022692"/>
    </source>
</evidence>
<comment type="subcellular location">
    <subcellularLocation>
        <location evidence="1">Cell membrane</location>
        <topology evidence="1">Multi-pass membrane protein</topology>
    </subcellularLocation>
</comment>
<dbReference type="InterPro" id="IPR001851">
    <property type="entry name" value="ABC_transp_permease"/>
</dbReference>
<feature type="transmembrane region" description="Helical" evidence="10">
    <location>
        <begin position="60"/>
        <end position="82"/>
    </location>
</feature>
<dbReference type="EMBL" id="JACSNR010000008">
    <property type="protein sequence ID" value="MBM6923708.1"/>
    <property type="molecule type" value="Genomic_DNA"/>
</dbReference>
<keyword evidence="2" id="KW-0813">Transport</keyword>
<evidence type="ECO:0000313" key="12">
    <source>
        <dbReference type="Proteomes" id="UP000724149"/>
    </source>
</evidence>
<feature type="transmembrane region" description="Helical" evidence="10">
    <location>
        <begin position="6"/>
        <end position="27"/>
    </location>
</feature>
<evidence type="ECO:0000313" key="11">
    <source>
        <dbReference type="EMBL" id="MBM6923708.1"/>
    </source>
</evidence>
<keyword evidence="8 10" id="KW-0472">Membrane</keyword>
<accession>A0ABS2GNK8</accession>
<feature type="transmembrane region" description="Helical" evidence="10">
    <location>
        <begin position="136"/>
        <end position="158"/>
    </location>
</feature>
<dbReference type="RefSeq" id="WP_204721241.1">
    <property type="nucleotide sequence ID" value="NZ_JACSNR010000008.1"/>
</dbReference>
<proteinExistence type="inferred from homology"/>
<keyword evidence="5 10" id="KW-0812">Transmembrane</keyword>
<feature type="transmembrane region" description="Helical" evidence="10">
    <location>
        <begin position="257"/>
        <end position="277"/>
    </location>
</feature>
<evidence type="ECO:0000256" key="3">
    <source>
        <dbReference type="ARBA" id="ARBA00022475"/>
    </source>
</evidence>
<keyword evidence="4" id="KW-0997">Cell inner membrane</keyword>
<evidence type="ECO:0000256" key="1">
    <source>
        <dbReference type="ARBA" id="ARBA00004651"/>
    </source>
</evidence>
<reference evidence="11 12" key="1">
    <citation type="journal article" date="2021" name="Sci. Rep.">
        <title>The distribution of antibiotic resistance genes in chicken gut microbiota commensals.</title>
        <authorList>
            <person name="Juricova H."/>
            <person name="Matiasovicova J."/>
            <person name="Kubasova T."/>
            <person name="Cejkova D."/>
            <person name="Rychlik I."/>
        </authorList>
    </citation>
    <scope>NUCLEOTIDE SEQUENCE [LARGE SCALE GENOMIC DNA]</scope>
    <source>
        <strain evidence="11 12">An564</strain>
    </source>
</reference>
<organism evidence="11 12">
    <name type="scientific">Hydrogenoanaerobacterium saccharovorans</name>
    <dbReference type="NCBI Taxonomy" id="474960"/>
    <lineage>
        <taxon>Bacteria</taxon>
        <taxon>Bacillati</taxon>
        <taxon>Bacillota</taxon>
        <taxon>Clostridia</taxon>
        <taxon>Eubacteriales</taxon>
        <taxon>Oscillospiraceae</taxon>
        <taxon>Hydrogenoanaerobacterium</taxon>
    </lineage>
</organism>
<evidence type="ECO:0000256" key="7">
    <source>
        <dbReference type="ARBA" id="ARBA00022989"/>
    </source>
</evidence>